<dbReference type="Proteomes" id="UP000515856">
    <property type="component" value="Chromosome"/>
</dbReference>
<proteinExistence type="predicted"/>
<dbReference type="AlphaFoldDB" id="A0A7G9GR69"/>
<evidence type="ECO:0000313" key="2">
    <source>
        <dbReference type="EMBL" id="QNM13301.1"/>
    </source>
</evidence>
<dbReference type="KEGG" id="ehn:H9Q80_04940"/>
<keyword evidence="1" id="KW-0812">Transmembrane</keyword>
<feature type="transmembrane region" description="Helical" evidence="1">
    <location>
        <begin position="7"/>
        <end position="27"/>
    </location>
</feature>
<accession>A0A7G9GR69</accession>
<sequence>MKKNKKKVFLTIIIITIFIGTFLLYAFNGGHFYGKDTMVNLYYSLDEYKSVEHIDFYDFYDPLEYIVNDKKIHISEYQDLVIIVPISSRDQSCTFHIVHEENANDPTVQFSREAASLKDLGYNNKKTIENIDIYYDIDYSEDQLPQYFFDFRLDGILYMIIVEDEHHMFTSEEMFDKMLDYFEMQFKEIQ</sequence>
<evidence type="ECO:0000256" key="1">
    <source>
        <dbReference type="SAM" id="Phobius"/>
    </source>
</evidence>
<evidence type="ECO:0000313" key="3">
    <source>
        <dbReference type="Proteomes" id="UP000515856"/>
    </source>
</evidence>
<keyword evidence="3" id="KW-1185">Reference proteome</keyword>
<keyword evidence="1" id="KW-1133">Transmembrane helix</keyword>
<protein>
    <submittedName>
        <fullName evidence="2">Uncharacterized protein</fullName>
    </submittedName>
</protein>
<name>A0A7G9GR69_9FIRM</name>
<keyword evidence="1" id="KW-0472">Membrane</keyword>
<reference evidence="2 3" key="1">
    <citation type="submission" date="2020-08" db="EMBL/GenBank/DDBJ databases">
        <authorList>
            <person name="Liu C."/>
            <person name="Sun Q."/>
        </authorList>
    </citation>
    <scope>NUCLEOTIDE SEQUENCE [LARGE SCALE GENOMIC DNA]</scope>
    <source>
        <strain evidence="2 3">NSJ-61</strain>
    </source>
</reference>
<organism evidence="2 3">
    <name type="scientific">[Eubacterium] hominis</name>
    <dbReference type="NCBI Taxonomy" id="2764325"/>
    <lineage>
        <taxon>Bacteria</taxon>
        <taxon>Bacillati</taxon>
        <taxon>Bacillota</taxon>
        <taxon>Erysipelotrichia</taxon>
        <taxon>Erysipelotrichales</taxon>
        <taxon>Erysipelotrichaceae</taxon>
        <taxon>Amedibacillus</taxon>
    </lineage>
</organism>
<dbReference type="RefSeq" id="WP_117536443.1">
    <property type="nucleotide sequence ID" value="NZ_CP060636.1"/>
</dbReference>
<dbReference type="EMBL" id="CP060636">
    <property type="protein sequence ID" value="QNM13301.1"/>
    <property type="molecule type" value="Genomic_DNA"/>
</dbReference>
<gene>
    <name evidence="2" type="ORF">H9Q80_04940</name>
</gene>